<comment type="caution">
    <text evidence="2">The sequence shown here is derived from an EMBL/GenBank/DDBJ whole genome shotgun (WGS) entry which is preliminary data.</text>
</comment>
<proteinExistence type="predicted"/>
<feature type="region of interest" description="Disordered" evidence="1">
    <location>
        <begin position="272"/>
        <end position="299"/>
    </location>
</feature>
<keyword evidence="3" id="KW-1185">Reference proteome</keyword>
<gene>
    <name evidence="2" type="ORF">GCM10009416_39280</name>
</gene>
<reference evidence="3" key="1">
    <citation type="journal article" date="2019" name="Int. J. Syst. Evol. Microbiol.">
        <title>The Global Catalogue of Microorganisms (GCM) 10K type strain sequencing project: providing services to taxonomists for standard genome sequencing and annotation.</title>
        <authorList>
            <consortium name="The Broad Institute Genomics Platform"/>
            <consortium name="The Broad Institute Genome Sequencing Center for Infectious Disease"/>
            <person name="Wu L."/>
            <person name="Ma J."/>
        </authorList>
    </citation>
    <scope>NUCLEOTIDE SEQUENCE [LARGE SCALE GENOMIC DNA]</scope>
    <source>
        <strain evidence="3">JCM 9933</strain>
    </source>
</reference>
<evidence type="ECO:0000313" key="3">
    <source>
        <dbReference type="Proteomes" id="UP001501588"/>
    </source>
</evidence>
<dbReference type="Proteomes" id="UP001501588">
    <property type="component" value="Unassembled WGS sequence"/>
</dbReference>
<name>A0ABP3QTF6_9PROT</name>
<sequence>MRVPRFAILQPPRSSTYRIGFEDFIGISKGLSISSAAASTDDSRGPDFLELGLSQTYNLRIQADQDSLVVSLVSTLNPGEFAPVRLEIIGPNEKVTAELLEHRIHHLRQIYAITLLVNEGREDDLARVLRERPSADLEQDLVGEEDKLLVLDASPGSLIISLIAKSKKAYNSLLYACAVPFAKGRDALLGRVAAGTALAELEVLAKAQDLRLKGAHGVLDLAKKIDTIKDKEVRELIRQRLLTDMTGLTSAVPKSSEPLALDHSPTLDVSITAQKPYRQAEPLEKQKTQAVKSKQGKRR</sequence>
<dbReference type="EMBL" id="BAAAFZ010000062">
    <property type="protein sequence ID" value="GAA0597132.1"/>
    <property type="molecule type" value="Genomic_DNA"/>
</dbReference>
<protein>
    <submittedName>
        <fullName evidence="2">Uncharacterized protein</fullName>
    </submittedName>
</protein>
<organism evidence="2 3">
    <name type="scientific">Craurococcus roseus</name>
    <dbReference type="NCBI Taxonomy" id="77585"/>
    <lineage>
        <taxon>Bacteria</taxon>
        <taxon>Pseudomonadati</taxon>
        <taxon>Pseudomonadota</taxon>
        <taxon>Alphaproteobacteria</taxon>
        <taxon>Acetobacterales</taxon>
        <taxon>Acetobacteraceae</taxon>
        <taxon>Craurococcus</taxon>
    </lineage>
</organism>
<accession>A0ABP3QTF6</accession>
<evidence type="ECO:0000256" key="1">
    <source>
        <dbReference type="SAM" id="MobiDB-lite"/>
    </source>
</evidence>
<evidence type="ECO:0000313" key="2">
    <source>
        <dbReference type="EMBL" id="GAA0597132.1"/>
    </source>
</evidence>